<dbReference type="PANTHER" id="PTHR33221:SF2">
    <property type="entry name" value="TRANSCRIPTIONAL REGULATOR"/>
    <property type="match status" value="1"/>
</dbReference>
<accession>A0A3B0TSB2</accession>
<dbReference type="InterPro" id="IPR036390">
    <property type="entry name" value="WH_DNA-bd_sf"/>
</dbReference>
<gene>
    <name evidence="1" type="ORF">MNBD_BACTEROID01-632</name>
</gene>
<name>A0A3B0TSB2_9ZZZZ</name>
<reference evidence="1" key="1">
    <citation type="submission" date="2018-06" db="EMBL/GenBank/DDBJ databases">
        <authorList>
            <person name="Zhirakovskaya E."/>
        </authorList>
    </citation>
    <scope>NUCLEOTIDE SEQUENCE</scope>
</reference>
<dbReference type="AlphaFoldDB" id="A0A3B0TSB2"/>
<dbReference type="GO" id="GO:0005829">
    <property type="term" value="C:cytosol"/>
    <property type="evidence" value="ECO:0007669"/>
    <property type="project" value="TreeGrafter"/>
</dbReference>
<dbReference type="Pfam" id="PF02082">
    <property type="entry name" value="Rrf2"/>
    <property type="match status" value="1"/>
</dbReference>
<dbReference type="Gene3D" id="1.10.10.10">
    <property type="entry name" value="Winged helix-like DNA-binding domain superfamily/Winged helix DNA-binding domain"/>
    <property type="match status" value="1"/>
</dbReference>
<protein>
    <recommendedName>
        <fullName evidence="2">Rrf2 family transcriptional regulator</fullName>
    </recommendedName>
</protein>
<proteinExistence type="predicted"/>
<dbReference type="SUPFAM" id="SSF46785">
    <property type="entry name" value="Winged helix' DNA-binding domain"/>
    <property type="match status" value="1"/>
</dbReference>
<dbReference type="InterPro" id="IPR036388">
    <property type="entry name" value="WH-like_DNA-bd_sf"/>
</dbReference>
<dbReference type="InterPro" id="IPR000944">
    <property type="entry name" value="Tscrpt_reg_Rrf2"/>
</dbReference>
<organism evidence="1">
    <name type="scientific">hydrothermal vent metagenome</name>
    <dbReference type="NCBI Taxonomy" id="652676"/>
    <lineage>
        <taxon>unclassified sequences</taxon>
        <taxon>metagenomes</taxon>
        <taxon>ecological metagenomes</taxon>
    </lineage>
</organism>
<dbReference type="NCBIfam" id="TIGR00738">
    <property type="entry name" value="rrf2_super"/>
    <property type="match status" value="1"/>
</dbReference>
<dbReference type="PANTHER" id="PTHR33221">
    <property type="entry name" value="WINGED HELIX-TURN-HELIX TRANSCRIPTIONAL REGULATOR, RRF2 FAMILY"/>
    <property type="match status" value="1"/>
</dbReference>
<evidence type="ECO:0000313" key="1">
    <source>
        <dbReference type="EMBL" id="VAW21521.1"/>
    </source>
</evidence>
<dbReference type="EMBL" id="UOEP01000147">
    <property type="protein sequence ID" value="VAW21521.1"/>
    <property type="molecule type" value="Genomic_DNA"/>
</dbReference>
<evidence type="ECO:0008006" key="2">
    <source>
        <dbReference type="Google" id="ProtNLM"/>
    </source>
</evidence>
<sequence length="145" mass="16050">MFKKETEHALRGLIYIQCQNMKGRRPGIVEIASKIETPRSFTAKILQRLVKYGFVESLKGKNGGFYFAPEKPELTLKSVILAIEGDRAFSGCGLGLKHCDGDTPCPLHESYSPIREATGKLVSEETIQGLANKKADVLEVVLNRL</sequence>
<dbReference type="GO" id="GO:0003700">
    <property type="term" value="F:DNA-binding transcription factor activity"/>
    <property type="evidence" value="ECO:0007669"/>
    <property type="project" value="TreeGrafter"/>
</dbReference>
<dbReference type="PROSITE" id="PS51197">
    <property type="entry name" value="HTH_RRF2_2"/>
    <property type="match status" value="1"/>
</dbReference>